<feature type="transmembrane region" description="Helical" evidence="6">
    <location>
        <begin position="521"/>
        <end position="540"/>
    </location>
</feature>
<dbReference type="InterPro" id="IPR018484">
    <property type="entry name" value="FGGY_N"/>
</dbReference>
<dbReference type="PANTHER" id="PTHR10196:SF69">
    <property type="entry name" value="GLYCEROL KINASE"/>
    <property type="match status" value="1"/>
</dbReference>
<dbReference type="EMBL" id="CARXXK010000001">
    <property type="protein sequence ID" value="CAI6346134.1"/>
    <property type="molecule type" value="Genomic_DNA"/>
</dbReference>
<organism evidence="9 10">
    <name type="scientific">Macrosiphum euphorbiae</name>
    <name type="common">potato aphid</name>
    <dbReference type="NCBI Taxonomy" id="13131"/>
    <lineage>
        <taxon>Eukaryota</taxon>
        <taxon>Metazoa</taxon>
        <taxon>Ecdysozoa</taxon>
        <taxon>Arthropoda</taxon>
        <taxon>Hexapoda</taxon>
        <taxon>Insecta</taxon>
        <taxon>Pterygota</taxon>
        <taxon>Neoptera</taxon>
        <taxon>Paraneoptera</taxon>
        <taxon>Hemiptera</taxon>
        <taxon>Sternorrhyncha</taxon>
        <taxon>Aphidomorpha</taxon>
        <taxon>Aphidoidea</taxon>
        <taxon>Aphididae</taxon>
        <taxon>Macrosiphini</taxon>
        <taxon>Macrosiphum</taxon>
    </lineage>
</organism>
<dbReference type="InterPro" id="IPR018485">
    <property type="entry name" value="FGGY_C"/>
</dbReference>
<name>A0AAV0VPC5_9HEMI</name>
<evidence type="ECO:0000256" key="3">
    <source>
        <dbReference type="ARBA" id="ARBA00022741"/>
    </source>
</evidence>
<feature type="domain" description="Carbohydrate kinase FGGY N-terminal" evidence="7">
    <location>
        <begin position="40"/>
        <end position="270"/>
    </location>
</feature>
<dbReference type="GO" id="GO:0004370">
    <property type="term" value="F:glycerol kinase activity"/>
    <property type="evidence" value="ECO:0007669"/>
    <property type="project" value="TreeGrafter"/>
</dbReference>
<comment type="similarity">
    <text evidence="1">Belongs to the FGGY kinase family.</text>
</comment>
<evidence type="ECO:0000256" key="5">
    <source>
        <dbReference type="ARBA" id="ARBA00022840"/>
    </source>
</evidence>
<evidence type="ECO:0000256" key="1">
    <source>
        <dbReference type="ARBA" id="ARBA00009156"/>
    </source>
</evidence>
<dbReference type="AlphaFoldDB" id="A0AAV0VPC5"/>
<protein>
    <recommendedName>
        <fullName evidence="11">Glycerol kinase</fullName>
    </recommendedName>
</protein>
<keyword evidence="6" id="KW-0812">Transmembrane</keyword>
<keyword evidence="2" id="KW-0808">Transferase</keyword>
<dbReference type="Proteomes" id="UP001160148">
    <property type="component" value="Unassembled WGS sequence"/>
</dbReference>
<evidence type="ECO:0000256" key="4">
    <source>
        <dbReference type="ARBA" id="ARBA00022777"/>
    </source>
</evidence>
<keyword evidence="6" id="KW-1133">Transmembrane helix</keyword>
<keyword evidence="5" id="KW-0067">ATP-binding</keyword>
<dbReference type="Pfam" id="PF02782">
    <property type="entry name" value="FGGY_C"/>
    <property type="match status" value="1"/>
</dbReference>
<dbReference type="GO" id="GO:0046167">
    <property type="term" value="P:glycerol-3-phosphate biosynthetic process"/>
    <property type="evidence" value="ECO:0007669"/>
    <property type="project" value="TreeGrafter"/>
</dbReference>
<proteinExistence type="inferred from homology"/>
<dbReference type="Gene3D" id="3.30.420.40">
    <property type="match status" value="2"/>
</dbReference>
<keyword evidence="3" id="KW-0547">Nucleotide-binding</keyword>
<comment type="caution">
    <text evidence="9">The sequence shown here is derived from an EMBL/GenBank/DDBJ whole genome shotgun (WGS) entry which is preliminary data.</text>
</comment>
<sequence length="542" mass="60517">MNLSRLYNVFNAEKAKVSLVGAVVVDTNNVGFYAFRANCNEVIKSHQVTVKDLDPLREGWSEQDPMAILRAVKECILNTTSPGGMVMGVRVVAVGIANHRGSVVAWNRRTGEPLCNVILWSDNRTAAMVDEYLRTNDKYRFQGVCGLPFSPYFSAFKIKWLLVNDVKVMSAYRGGDCYFGTIDSWLLWNMTGGKNGGVFATDSSNASYTFLMNINTLKWDKHLLKFFGISEKFLPTIKTSSEVFGNISEGYLIDTPVSGIIGNRQAALIGQKCFRSGLTKGILDKSGSIFTITGEDKVFSKNGLLTTIAYRLDSRPIFALEGPIASAGHTIDWVKKCLNVRETECLALKTKDKSQNEVYFVPAFNGLYAPHWRHEARSVLVGANKSTNNEDILKAAMKSVCFQTQDIVEALNDDLKMSIDKIQIDGYLSEEGLIMQYLSDITNSQIEVAKYKNGVALGAAMAAGYAPEINVWNALCMPGDNGVIYQPKMTADERKIRMFDWRRALRRSYNWIDYNNRLDNFWLTVSITSGVIFIGGYLILKK</sequence>
<dbReference type="GO" id="GO:0005524">
    <property type="term" value="F:ATP binding"/>
    <property type="evidence" value="ECO:0007669"/>
    <property type="project" value="UniProtKB-KW"/>
</dbReference>
<accession>A0AAV0VPC5</accession>
<dbReference type="PIRSF" id="PIRSF000538">
    <property type="entry name" value="GlpK"/>
    <property type="match status" value="1"/>
</dbReference>
<reference evidence="9 10" key="1">
    <citation type="submission" date="2023-01" db="EMBL/GenBank/DDBJ databases">
        <authorList>
            <person name="Whitehead M."/>
        </authorList>
    </citation>
    <scope>NUCLEOTIDE SEQUENCE [LARGE SCALE GENOMIC DNA]</scope>
</reference>
<evidence type="ECO:0000259" key="7">
    <source>
        <dbReference type="Pfam" id="PF00370"/>
    </source>
</evidence>
<dbReference type="GO" id="GO:0006641">
    <property type="term" value="P:triglyceride metabolic process"/>
    <property type="evidence" value="ECO:0007669"/>
    <property type="project" value="TreeGrafter"/>
</dbReference>
<gene>
    <name evidence="9" type="ORF">MEUPH1_LOCUS3077</name>
</gene>
<dbReference type="SUPFAM" id="SSF53067">
    <property type="entry name" value="Actin-like ATPase domain"/>
    <property type="match status" value="2"/>
</dbReference>
<evidence type="ECO:0008006" key="11">
    <source>
        <dbReference type="Google" id="ProtNLM"/>
    </source>
</evidence>
<evidence type="ECO:0000259" key="8">
    <source>
        <dbReference type="Pfam" id="PF02782"/>
    </source>
</evidence>
<keyword evidence="4" id="KW-0418">Kinase</keyword>
<evidence type="ECO:0000313" key="10">
    <source>
        <dbReference type="Proteomes" id="UP001160148"/>
    </source>
</evidence>
<dbReference type="Pfam" id="PF00370">
    <property type="entry name" value="FGGY_N"/>
    <property type="match status" value="1"/>
</dbReference>
<dbReference type="GO" id="GO:0005739">
    <property type="term" value="C:mitochondrion"/>
    <property type="evidence" value="ECO:0007669"/>
    <property type="project" value="TreeGrafter"/>
</dbReference>
<evidence type="ECO:0000313" key="9">
    <source>
        <dbReference type="EMBL" id="CAI6346134.1"/>
    </source>
</evidence>
<keyword evidence="10" id="KW-1185">Reference proteome</keyword>
<evidence type="ECO:0000256" key="2">
    <source>
        <dbReference type="ARBA" id="ARBA00022679"/>
    </source>
</evidence>
<dbReference type="GO" id="GO:0006071">
    <property type="term" value="P:glycerol metabolic process"/>
    <property type="evidence" value="ECO:0007669"/>
    <property type="project" value="TreeGrafter"/>
</dbReference>
<evidence type="ECO:0000256" key="6">
    <source>
        <dbReference type="SAM" id="Phobius"/>
    </source>
</evidence>
<dbReference type="InterPro" id="IPR043129">
    <property type="entry name" value="ATPase_NBD"/>
</dbReference>
<dbReference type="InterPro" id="IPR000577">
    <property type="entry name" value="Carb_kinase_FGGY"/>
</dbReference>
<feature type="domain" description="Carbohydrate kinase FGGY C-terminal" evidence="8">
    <location>
        <begin position="288"/>
        <end position="466"/>
    </location>
</feature>
<dbReference type="PANTHER" id="PTHR10196">
    <property type="entry name" value="SUGAR KINASE"/>
    <property type="match status" value="1"/>
</dbReference>
<keyword evidence="6" id="KW-0472">Membrane</keyword>